<comment type="caution">
    <text evidence="3">The sequence shown here is derived from an EMBL/GenBank/DDBJ whole genome shotgun (WGS) entry which is preliminary data.</text>
</comment>
<evidence type="ECO:0000256" key="1">
    <source>
        <dbReference type="SAM" id="MobiDB-lite"/>
    </source>
</evidence>
<evidence type="ECO:0000313" key="4">
    <source>
        <dbReference type="Proteomes" id="UP001295684"/>
    </source>
</evidence>
<dbReference type="InterPro" id="IPR051213">
    <property type="entry name" value="START_lipid_transfer"/>
</dbReference>
<dbReference type="InterPro" id="IPR002913">
    <property type="entry name" value="START_lipid-bd_dom"/>
</dbReference>
<feature type="domain" description="START" evidence="2">
    <location>
        <begin position="173"/>
        <end position="343"/>
    </location>
</feature>
<dbReference type="Proteomes" id="UP001295684">
    <property type="component" value="Unassembled WGS sequence"/>
</dbReference>
<evidence type="ECO:0000259" key="2">
    <source>
        <dbReference type="PROSITE" id="PS50848"/>
    </source>
</evidence>
<name>A0AAD1ULC9_EUPCR</name>
<dbReference type="GO" id="GO:0008289">
    <property type="term" value="F:lipid binding"/>
    <property type="evidence" value="ECO:0007669"/>
    <property type="project" value="InterPro"/>
</dbReference>
<dbReference type="CDD" id="cd00177">
    <property type="entry name" value="START"/>
    <property type="match status" value="1"/>
</dbReference>
<dbReference type="Pfam" id="PF01852">
    <property type="entry name" value="START"/>
    <property type="match status" value="1"/>
</dbReference>
<organism evidence="3 4">
    <name type="scientific">Euplotes crassus</name>
    <dbReference type="NCBI Taxonomy" id="5936"/>
    <lineage>
        <taxon>Eukaryota</taxon>
        <taxon>Sar</taxon>
        <taxon>Alveolata</taxon>
        <taxon>Ciliophora</taxon>
        <taxon>Intramacronucleata</taxon>
        <taxon>Spirotrichea</taxon>
        <taxon>Hypotrichia</taxon>
        <taxon>Euplotida</taxon>
        <taxon>Euplotidae</taxon>
        <taxon>Moneuplotes</taxon>
    </lineage>
</organism>
<sequence>MPTEKELDLDKLLAMSKTDTTACVEALITEVRRLKGVMAENEAHFRQEIQKRDQKVVDLTHKLEKYNKIFSSFSRVLTNNGFGSNHHHFHRKRTSLKFANKEEEEKEWSGDESDEFHSFEGDLDGYESDEEVKEEINKFGRDLSKYVDPKDEDNPLLHEKMKVFHDMLDLSKWTTVKSKDDIELFVYSGEEFKASGTMSSTIFDYTPDQIIHFLTIPGQIESCSSVMEKNEIIGSVSQDVKIVYMKIAKILMIASRDFVMYSRRFTSEDSRENVIFYSIEDEEYLKSNGVDKPPLTDGTIRADVLIGGWHFEVLGPNKTRATNFMVNDFKGSIPKMVLNMGASTQAQVMTNMKKAMKKLVEEGEL</sequence>
<feature type="region of interest" description="Disordered" evidence="1">
    <location>
        <begin position="101"/>
        <end position="120"/>
    </location>
</feature>
<accession>A0AAD1ULC9</accession>
<keyword evidence="4" id="KW-1185">Reference proteome</keyword>
<protein>
    <recommendedName>
        <fullName evidence="2">START domain-containing protein</fullName>
    </recommendedName>
</protein>
<dbReference type="PANTHER" id="PTHR19308">
    <property type="entry name" value="PHOSPHATIDYLCHOLINE TRANSFER PROTEIN"/>
    <property type="match status" value="1"/>
</dbReference>
<dbReference type="AlphaFoldDB" id="A0AAD1ULC9"/>
<dbReference type="InterPro" id="IPR023393">
    <property type="entry name" value="START-like_dom_sf"/>
</dbReference>
<proteinExistence type="predicted"/>
<dbReference type="GO" id="GO:0005737">
    <property type="term" value="C:cytoplasm"/>
    <property type="evidence" value="ECO:0007669"/>
    <property type="project" value="UniProtKB-ARBA"/>
</dbReference>
<dbReference type="PROSITE" id="PS50848">
    <property type="entry name" value="START"/>
    <property type="match status" value="1"/>
</dbReference>
<dbReference type="Gene3D" id="3.30.530.20">
    <property type="match status" value="1"/>
</dbReference>
<dbReference type="PANTHER" id="PTHR19308:SF56">
    <property type="entry name" value="START DOMAIN-CONTAINING PROTEIN"/>
    <property type="match status" value="1"/>
</dbReference>
<dbReference type="SUPFAM" id="SSF55961">
    <property type="entry name" value="Bet v1-like"/>
    <property type="match status" value="1"/>
</dbReference>
<reference evidence="3" key="1">
    <citation type="submission" date="2023-07" db="EMBL/GenBank/DDBJ databases">
        <authorList>
            <consortium name="AG Swart"/>
            <person name="Singh M."/>
            <person name="Singh A."/>
            <person name="Seah K."/>
            <person name="Emmerich C."/>
        </authorList>
    </citation>
    <scope>NUCLEOTIDE SEQUENCE</scope>
    <source>
        <strain evidence="3">DP1</strain>
    </source>
</reference>
<evidence type="ECO:0000313" key="3">
    <source>
        <dbReference type="EMBL" id="CAI2370934.1"/>
    </source>
</evidence>
<gene>
    <name evidence="3" type="ORF">ECRASSUSDP1_LOCUS12254</name>
</gene>
<dbReference type="EMBL" id="CAMPGE010012153">
    <property type="protein sequence ID" value="CAI2370934.1"/>
    <property type="molecule type" value="Genomic_DNA"/>
</dbReference>